<keyword evidence="1" id="KW-0812">Transmembrane</keyword>
<dbReference type="InterPro" id="IPR052336">
    <property type="entry name" value="MlaD_Phospholipid_Transporter"/>
</dbReference>
<evidence type="ECO:0000313" key="5">
    <source>
        <dbReference type="Proteomes" id="UP001501035"/>
    </source>
</evidence>
<dbReference type="PANTHER" id="PTHR33371">
    <property type="entry name" value="INTERMEMBRANE PHOSPHOLIPID TRANSPORT SYSTEM BINDING PROTEIN MLAD-RELATED"/>
    <property type="match status" value="1"/>
</dbReference>
<keyword evidence="1" id="KW-1133">Transmembrane helix</keyword>
<feature type="domain" description="Mammalian cell entry C-terminal" evidence="3">
    <location>
        <begin position="121"/>
        <end position="337"/>
    </location>
</feature>
<dbReference type="NCBIfam" id="TIGR00996">
    <property type="entry name" value="Mtu_fam_mce"/>
    <property type="match status" value="1"/>
</dbReference>
<dbReference type="PANTHER" id="PTHR33371:SF19">
    <property type="entry name" value="MCE-FAMILY PROTEIN MCE4A"/>
    <property type="match status" value="1"/>
</dbReference>
<dbReference type="InterPro" id="IPR005693">
    <property type="entry name" value="Mce"/>
</dbReference>
<keyword evidence="1" id="KW-0472">Membrane</keyword>
<dbReference type="Pfam" id="PF02470">
    <property type="entry name" value="MlaD"/>
    <property type="match status" value="1"/>
</dbReference>
<evidence type="ECO:0000259" key="3">
    <source>
        <dbReference type="Pfam" id="PF11887"/>
    </source>
</evidence>
<comment type="caution">
    <text evidence="4">The sequence shown here is derived from an EMBL/GenBank/DDBJ whole genome shotgun (WGS) entry which is preliminary data.</text>
</comment>
<dbReference type="RefSeq" id="WP_290706395.1">
    <property type="nucleotide sequence ID" value="NZ_BAAAVS010000060.1"/>
</dbReference>
<protein>
    <submittedName>
        <fullName evidence="4">MCE family protein</fullName>
    </submittedName>
</protein>
<evidence type="ECO:0000313" key="4">
    <source>
        <dbReference type="EMBL" id="GAA3048932.1"/>
    </source>
</evidence>
<keyword evidence="5" id="KW-1185">Reference proteome</keyword>
<proteinExistence type="predicted"/>
<evidence type="ECO:0000256" key="1">
    <source>
        <dbReference type="SAM" id="Phobius"/>
    </source>
</evidence>
<name>A0ABP6LP38_9ACTN</name>
<dbReference type="InterPro" id="IPR024516">
    <property type="entry name" value="Mce_C"/>
</dbReference>
<accession>A0ABP6LP38</accession>
<gene>
    <name evidence="4" type="ORF">GCM10010528_30060</name>
</gene>
<reference evidence="5" key="1">
    <citation type="journal article" date="2019" name="Int. J. Syst. Evol. Microbiol.">
        <title>The Global Catalogue of Microorganisms (GCM) 10K type strain sequencing project: providing services to taxonomists for standard genome sequencing and annotation.</title>
        <authorList>
            <consortium name="The Broad Institute Genomics Platform"/>
            <consortium name="The Broad Institute Genome Sequencing Center for Infectious Disease"/>
            <person name="Wu L."/>
            <person name="Ma J."/>
        </authorList>
    </citation>
    <scope>NUCLEOTIDE SEQUENCE [LARGE SCALE GENOMIC DNA]</scope>
    <source>
        <strain evidence="5">JCM 14234</strain>
    </source>
</reference>
<sequence>MATLRRRLYGLAFFLVIIAFIGGSILKYQGRFTETKDVTLRTDSAGNSLTERADVKARGMVVGTVSAIVPSGDGKVDIVLALQPDKLHLLPRDTTARILPKTLFGERYVALEVPREPTTAATLVAGDQISTDTAGNAREVQDLFDRLLPLLKAVPPQDLNVTLTALSQALTGRGQELGETIKRLDAIFTEVNAHTDDLQGTLRGLASFSTTYSDALPSIIDALDNLRVTGNTLVEREGDLAAFISTLGVAADDTTAFLRTNRADLITIFTGSQDLLAGLARQSPVFGCTFKNFAGLIPESRRIVGEGTPNPGVRVNLQFVNPRGRYLPNQDEPRLFDYDRGPICYQPAKNGRPFPQYPGGGLADGSYQVPSRNPGPRNVPEMPPAQFSALPAGQVKSNPWADPVYRAQLQMIYGGASGVAPEQVPSWVTLIGASRLRGAQVNMQ</sequence>
<organism evidence="4 5">
    <name type="scientific">Gordonia defluvii</name>
    <dbReference type="NCBI Taxonomy" id="283718"/>
    <lineage>
        <taxon>Bacteria</taxon>
        <taxon>Bacillati</taxon>
        <taxon>Actinomycetota</taxon>
        <taxon>Actinomycetes</taxon>
        <taxon>Mycobacteriales</taxon>
        <taxon>Gordoniaceae</taxon>
        <taxon>Gordonia</taxon>
    </lineage>
</organism>
<dbReference type="Proteomes" id="UP001501035">
    <property type="component" value="Unassembled WGS sequence"/>
</dbReference>
<dbReference type="InterPro" id="IPR003399">
    <property type="entry name" value="Mce/MlaD"/>
</dbReference>
<dbReference type="EMBL" id="BAAAVS010000060">
    <property type="protein sequence ID" value="GAA3048932.1"/>
    <property type="molecule type" value="Genomic_DNA"/>
</dbReference>
<dbReference type="Pfam" id="PF11887">
    <property type="entry name" value="Mce4_CUP1"/>
    <property type="match status" value="1"/>
</dbReference>
<evidence type="ECO:0000259" key="2">
    <source>
        <dbReference type="Pfam" id="PF02470"/>
    </source>
</evidence>
<feature type="domain" description="Mce/MlaD" evidence="2">
    <location>
        <begin position="35"/>
        <end position="112"/>
    </location>
</feature>
<feature type="transmembrane region" description="Helical" evidence="1">
    <location>
        <begin position="7"/>
        <end position="26"/>
    </location>
</feature>